<keyword evidence="7" id="KW-0472">Membrane</keyword>
<dbReference type="InterPro" id="IPR001460">
    <property type="entry name" value="PCN-bd_Tpept"/>
</dbReference>
<evidence type="ECO:0000256" key="2">
    <source>
        <dbReference type="ARBA" id="ARBA00022475"/>
    </source>
</evidence>
<dbReference type="EC" id="2.4.99.28" evidence="9"/>
<evidence type="ECO:0000256" key="8">
    <source>
        <dbReference type="ARBA" id="ARBA00023316"/>
    </source>
</evidence>
<dbReference type="GO" id="GO:0030288">
    <property type="term" value="C:outer membrane-bounded periplasmic space"/>
    <property type="evidence" value="ECO:0007669"/>
    <property type="project" value="TreeGrafter"/>
</dbReference>
<keyword evidence="5" id="KW-0133">Cell shape</keyword>
<keyword evidence="6" id="KW-0573">Peptidoglycan synthesis</keyword>
<dbReference type="GO" id="GO:0071555">
    <property type="term" value="P:cell wall organization"/>
    <property type="evidence" value="ECO:0007669"/>
    <property type="project" value="UniProtKB-KW"/>
</dbReference>
<dbReference type="GO" id="GO:0008658">
    <property type="term" value="F:penicillin binding"/>
    <property type="evidence" value="ECO:0007669"/>
    <property type="project" value="InterPro"/>
</dbReference>
<dbReference type="GO" id="GO:0016020">
    <property type="term" value="C:membrane"/>
    <property type="evidence" value="ECO:0007669"/>
    <property type="project" value="UniProtKB-SubCell"/>
</dbReference>
<dbReference type="GO" id="GO:0008360">
    <property type="term" value="P:regulation of cell shape"/>
    <property type="evidence" value="ECO:0007669"/>
    <property type="project" value="UniProtKB-KW"/>
</dbReference>
<keyword evidence="4" id="KW-0808">Transferase</keyword>
<accession>A0A644XYR1</accession>
<dbReference type="InterPro" id="IPR050396">
    <property type="entry name" value="Glycosyltr_51/Transpeptidase"/>
</dbReference>
<feature type="domain" description="Penicillin-binding protein transpeptidase" evidence="11">
    <location>
        <begin position="11"/>
        <end position="229"/>
    </location>
</feature>
<keyword evidence="3" id="KW-0328">Glycosyltransferase</keyword>
<evidence type="ECO:0000256" key="6">
    <source>
        <dbReference type="ARBA" id="ARBA00022984"/>
    </source>
</evidence>
<keyword evidence="8" id="KW-0961">Cell wall biogenesis/degradation</keyword>
<organism evidence="12">
    <name type="scientific">bioreactor metagenome</name>
    <dbReference type="NCBI Taxonomy" id="1076179"/>
    <lineage>
        <taxon>unclassified sequences</taxon>
        <taxon>metagenomes</taxon>
        <taxon>ecological metagenomes</taxon>
    </lineage>
</organism>
<dbReference type="EMBL" id="VSSQ01003551">
    <property type="protein sequence ID" value="MPM21239.1"/>
    <property type="molecule type" value="Genomic_DNA"/>
</dbReference>
<protein>
    <recommendedName>
        <fullName evidence="9">peptidoglycan glycosyltransferase</fullName>
        <ecNumber evidence="9">2.4.99.28</ecNumber>
    </recommendedName>
</protein>
<evidence type="ECO:0000256" key="4">
    <source>
        <dbReference type="ARBA" id="ARBA00022679"/>
    </source>
</evidence>
<comment type="subcellular location">
    <subcellularLocation>
        <location evidence="1">Membrane</location>
    </subcellularLocation>
</comment>
<evidence type="ECO:0000313" key="12">
    <source>
        <dbReference type="EMBL" id="MPM21239.1"/>
    </source>
</evidence>
<evidence type="ECO:0000256" key="3">
    <source>
        <dbReference type="ARBA" id="ARBA00022676"/>
    </source>
</evidence>
<evidence type="ECO:0000256" key="9">
    <source>
        <dbReference type="ARBA" id="ARBA00044770"/>
    </source>
</evidence>
<name>A0A644XYR1_9ZZZZ</name>
<evidence type="ECO:0000256" key="1">
    <source>
        <dbReference type="ARBA" id="ARBA00004370"/>
    </source>
</evidence>
<dbReference type="Pfam" id="PF00905">
    <property type="entry name" value="Transpeptidase"/>
    <property type="match status" value="1"/>
</dbReference>
<dbReference type="PANTHER" id="PTHR32282">
    <property type="entry name" value="BINDING PROTEIN TRANSPEPTIDASE, PUTATIVE-RELATED"/>
    <property type="match status" value="1"/>
</dbReference>
<dbReference type="Gene3D" id="3.40.710.10">
    <property type="entry name" value="DD-peptidase/beta-lactamase superfamily"/>
    <property type="match status" value="1"/>
</dbReference>
<dbReference type="InterPro" id="IPR012338">
    <property type="entry name" value="Beta-lactam/transpept-like"/>
</dbReference>
<comment type="caution">
    <text evidence="12">The sequence shown here is derived from an EMBL/GenBank/DDBJ whole genome shotgun (WGS) entry which is preliminary data.</text>
</comment>
<dbReference type="AlphaFoldDB" id="A0A644XYR1"/>
<evidence type="ECO:0000256" key="10">
    <source>
        <dbReference type="ARBA" id="ARBA00049902"/>
    </source>
</evidence>
<evidence type="ECO:0000256" key="5">
    <source>
        <dbReference type="ARBA" id="ARBA00022960"/>
    </source>
</evidence>
<keyword evidence="2" id="KW-1003">Cell membrane</keyword>
<dbReference type="GO" id="GO:0008955">
    <property type="term" value="F:peptidoglycan glycosyltransferase activity"/>
    <property type="evidence" value="ECO:0007669"/>
    <property type="project" value="UniProtKB-EC"/>
</dbReference>
<sequence length="322" mass="36518">MNYRFFQYDHVSQAQRQPGSTFKLFVYTAAMAAGMSPCDTRRDQFIEWKYKENGKDMVWRPHNVTGKYFGIPVSLRFAFAHSINSIAVAVAREVGLEKVIEYAYRLGIRSELEKVPSMCLGSSDVRLLDLVNSYASIVDDGIYEAPVLVTRIEDRNGKVLWEYKPNRKRVVNYETAVLMQEMLKAGMKERGATTQALRKYDLFRYGTEYGGKTGTSSNFSDGWFVGVCHKLAGGAWVGGEQRCIHFRNGFELGEGGYSALPVFGIFMQKVMRDESLKKYRENFPKPKRKISRTYDCWTSIPDSLMGDSASVHGVDSLLNGGW</sequence>
<evidence type="ECO:0000259" key="11">
    <source>
        <dbReference type="Pfam" id="PF00905"/>
    </source>
</evidence>
<gene>
    <name evidence="12" type="ORF">SDC9_67683</name>
</gene>
<comment type="catalytic activity">
    <reaction evidence="10">
        <text>[GlcNAc-(1-&gt;4)-Mur2Ac(oyl-L-Ala-gamma-D-Glu-L-Lys-D-Ala-D-Ala)](n)-di-trans,octa-cis-undecaprenyl diphosphate + beta-D-GlcNAc-(1-&gt;4)-Mur2Ac(oyl-L-Ala-gamma-D-Glu-L-Lys-D-Ala-D-Ala)-di-trans,octa-cis-undecaprenyl diphosphate = [GlcNAc-(1-&gt;4)-Mur2Ac(oyl-L-Ala-gamma-D-Glu-L-Lys-D-Ala-D-Ala)](n+1)-di-trans,octa-cis-undecaprenyl diphosphate + di-trans,octa-cis-undecaprenyl diphosphate + H(+)</text>
        <dbReference type="Rhea" id="RHEA:23708"/>
        <dbReference type="Rhea" id="RHEA-COMP:9602"/>
        <dbReference type="Rhea" id="RHEA-COMP:9603"/>
        <dbReference type="ChEBI" id="CHEBI:15378"/>
        <dbReference type="ChEBI" id="CHEBI:58405"/>
        <dbReference type="ChEBI" id="CHEBI:60033"/>
        <dbReference type="ChEBI" id="CHEBI:78435"/>
        <dbReference type="EC" id="2.4.99.28"/>
    </reaction>
</comment>
<evidence type="ECO:0000256" key="7">
    <source>
        <dbReference type="ARBA" id="ARBA00023136"/>
    </source>
</evidence>
<dbReference type="GO" id="GO:0009252">
    <property type="term" value="P:peptidoglycan biosynthetic process"/>
    <property type="evidence" value="ECO:0007669"/>
    <property type="project" value="UniProtKB-KW"/>
</dbReference>
<proteinExistence type="predicted"/>
<dbReference type="SUPFAM" id="SSF56601">
    <property type="entry name" value="beta-lactamase/transpeptidase-like"/>
    <property type="match status" value="1"/>
</dbReference>
<reference evidence="12" key="1">
    <citation type="submission" date="2019-08" db="EMBL/GenBank/DDBJ databases">
        <authorList>
            <person name="Kucharzyk K."/>
            <person name="Murdoch R.W."/>
            <person name="Higgins S."/>
            <person name="Loffler F."/>
        </authorList>
    </citation>
    <scope>NUCLEOTIDE SEQUENCE</scope>
</reference>
<dbReference type="PANTHER" id="PTHR32282:SF11">
    <property type="entry name" value="PENICILLIN-BINDING PROTEIN 1B"/>
    <property type="match status" value="1"/>
</dbReference>